<dbReference type="SUPFAM" id="SSF55785">
    <property type="entry name" value="PYP-like sensor domain (PAS domain)"/>
    <property type="match status" value="1"/>
</dbReference>
<dbReference type="InterPro" id="IPR000700">
    <property type="entry name" value="PAS-assoc_C"/>
</dbReference>
<dbReference type="EMBL" id="JACJLL010000042">
    <property type="protein sequence ID" value="MBM6819344.1"/>
    <property type="molecule type" value="Genomic_DNA"/>
</dbReference>
<dbReference type="CDD" id="cd00130">
    <property type="entry name" value="PAS"/>
    <property type="match status" value="1"/>
</dbReference>
<dbReference type="Pfam" id="PF02518">
    <property type="entry name" value="HATPase_c"/>
    <property type="match status" value="1"/>
</dbReference>
<dbReference type="SUPFAM" id="SSF55874">
    <property type="entry name" value="ATPase domain of HSP90 chaperone/DNA topoisomerase II/histidine kinase"/>
    <property type="match status" value="1"/>
</dbReference>
<dbReference type="Pfam" id="PF13426">
    <property type="entry name" value="PAS_9"/>
    <property type="match status" value="1"/>
</dbReference>
<dbReference type="InterPro" id="IPR005467">
    <property type="entry name" value="His_kinase_dom"/>
</dbReference>
<name>A0ABS2FG66_9CLOT</name>
<dbReference type="SMART" id="SM00091">
    <property type="entry name" value="PAS"/>
    <property type="match status" value="2"/>
</dbReference>
<evidence type="ECO:0000256" key="3">
    <source>
        <dbReference type="ARBA" id="ARBA00022553"/>
    </source>
</evidence>
<feature type="domain" description="PAC" evidence="8">
    <location>
        <begin position="303"/>
        <end position="355"/>
    </location>
</feature>
<dbReference type="Gene3D" id="3.30.450.20">
    <property type="entry name" value="PAS domain"/>
    <property type="match status" value="1"/>
</dbReference>
<evidence type="ECO:0000259" key="6">
    <source>
        <dbReference type="PROSITE" id="PS50109"/>
    </source>
</evidence>
<dbReference type="NCBIfam" id="TIGR00229">
    <property type="entry name" value="sensory_box"/>
    <property type="match status" value="1"/>
</dbReference>
<evidence type="ECO:0000259" key="8">
    <source>
        <dbReference type="PROSITE" id="PS50113"/>
    </source>
</evidence>
<dbReference type="InterPro" id="IPR000014">
    <property type="entry name" value="PAS"/>
</dbReference>
<dbReference type="PROSITE" id="PS50113">
    <property type="entry name" value="PAC"/>
    <property type="match status" value="1"/>
</dbReference>
<dbReference type="SMART" id="SM00388">
    <property type="entry name" value="HisKA"/>
    <property type="match status" value="1"/>
</dbReference>
<dbReference type="SMART" id="SM00387">
    <property type="entry name" value="HATPase_c"/>
    <property type="match status" value="1"/>
</dbReference>
<dbReference type="PROSITE" id="PS50109">
    <property type="entry name" value="HIS_KIN"/>
    <property type="match status" value="1"/>
</dbReference>
<keyword evidence="5" id="KW-0902">Two-component regulatory system</keyword>
<comment type="catalytic activity">
    <reaction evidence="1">
        <text>ATP + protein L-histidine = ADP + protein N-phospho-L-histidine.</text>
        <dbReference type="EC" id="2.7.13.3"/>
    </reaction>
</comment>
<organism evidence="9 10">
    <name type="scientific">Clostridium saudiense</name>
    <dbReference type="NCBI Taxonomy" id="1414720"/>
    <lineage>
        <taxon>Bacteria</taxon>
        <taxon>Bacillati</taxon>
        <taxon>Bacillota</taxon>
        <taxon>Clostridia</taxon>
        <taxon>Eubacteriales</taxon>
        <taxon>Clostridiaceae</taxon>
        <taxon>Clostridium</taxon>
    </lineage>
</organism>
<evidence type="ECO:0000313" key="10">
    <source>
        <dbReference type="Proteomes" id="UP000767334"/>
    </source>
</evidence>
<dbReference type="InterPro" id="IPR036097">
    <property type="entry name" value="HisK_dim/P_sf"/>
</dbReference>
<proteinExistence type="predicted"/>
<evidence type="ECO:0000259" key="7">
    <source>
        <dbReference type="PROSITE" id="PS50112"/>
    </source>
</evidence>
<dbReference type="InterPro" id="IPR035965">
    <property type="entry name" value="PAS-like_dom_sf"/>
</dbReference>
<evidence type="ECO:0000256" key="4">
    <source>
        <dbReference type="ARBA" id="ARBA00022777"/>
    </source>
</evidence>
<keyword evidence="10" id="KW-1185">Reference proteome</keyword>
<evidence type="ECO:0000313" key="9">
    <source>
        <dbReference type="EMBL" id="MBM6819344.1"/>
    </source>
</evidence>
<dbReference type="RefSeq" id="WP_204572247.1">
    <property type="nucleotide sequence ID" value="NZ_JACJLL010000042.1"/>
</dbReference>
<dbReference type="CDD" id="cd00082">
    <property type="entry name" value="HisKA"/>
    <property type="match status" value="1"/>
</dbReference>
<dbReference type="Proteomes" id="UP000767334">
    <property type="component" value="Unassembled WGS sequence"/>
</dbReference>
<dbReference type="Gene3D" id="1.10.287.130">
    <property type="match status" value="1"/>
</dbReference>
<evidence type="ECO:0000256" key="5">
    <source>
        <dbReference type="ARBA" id="ARBA00023012"/>
    </source>
</evidence>
<dbReference type="PANTHER" id="PTHR43547:SF2">
    <property type="entry name" value="HYBRID SIGNAL TRANSDUCTION HISTIDINE KINASE C"/>
    <property type="match status" value="1"/>
</dbReference>
<reference evidence="9 10" key="1">
    <citation type="journal article" date="2021" name="Sci. Rep.">
        <title>The distribution of antibiotic resistance genes in chicken gut microbiota commensals.</title>
        <authorList>
            <person name="Juricova H."/>
            <person name="Matiasovicova J."/>
            <person name="Kubasova T."/>
            <person name="Cejkova D."/>
            <person name="Rychlik I."/>
        </authorList>
    </citation>
    <scope>NUCLEOTIDE SEQUENCE [LARGE SCALE GENOMIC DNA]</scope>
    <source>
        <strain evidence="9 10">An435</strain>
    </source>
</reference>
<dbReference type="Gene3D" id="3.30.565.10">
    <property type="entry name" value="Histidine kinase-like ATPase, C-terminal domain"/>
    <property type="match status" value="1"/>
</dbReference>
<dbReference type="EC" id="2.7.13.3" evidence="2"/>
<accession>A0ABS2FG66</accession>
<dbReference type="Pfam" id="PF00512">
    <property type="entry name" value="HisKA"/>
    <property type="match status" value="1"/>
</dbReference>
<evidence type="ECO:0000256" key="1">
    <source>
        <dbReference type="ARBA" id="ARBA00000085"/>
    </source>
</evidence>
<feature type="domain" description="Histidine kinase" evidence="6">
    <location>
        <begin position="359"/>
        <end position="580"/>
    </location>
</feature>
<dbReference type="InterPro" id="IPR004358">
    <property type="entry name" value="Sig_transdc_His_kin-like_C"/>
</dbReference>
<dbReference type="PROSITE" id="PS50112">
    <property type="entry name" value="PAS"/>
    <property type="match status" value="1"/>
</dbReference>
<protein>
    <recommendedName>
        <fullName evidence="2">histidine kinase</fullName>
        <ecNumber evidence="2">2.7.13.3</ecNumber>
    </recommendedName>
</protein>
<evidence type="ECO:0000256" key="2">
    <source>
        <dbReference type="ARBA" id="ARBA00012438"/>
    </source>
</evidence>
<dbReference type="SUPFAM" id="SSF47384">
    <property type="entry name" value="Homodimeric domain of signal transducing histidine kinase"/>
    <property type="match status" value="1"/>
</dbReference>
<sequence>MIDYREVFRKMPMAMIYVKYSFLGNEDFNMEIKYISDKMLLLLNMDHEDAIFKDFFDILSEYKEDENFLNIVQASSDKNLTYTKYIKKLMDFIKVTIQKVDDEYFILYFESCMDKRFLEDIQRKDGIFFIKNVENKYVHGSEKFKVLSDYIDEDIYGVNDSEIYGQEMGEKYSKSCREFIKSRKSYCREICKLKNNIYLLHRYAIYSNNEIIGVVGIFESIIGKMEKINDGHTLADITNNMSEYVILKDTEGVYLDCNNSFLEWLNISREEVVGKKITSVPRLSDIAESTIISDLEVINDRCRKIYNESVEFDGKSVELEIVKEPFLDSYGNLVGVIDTVRDVSHRSEVERLRLEFFANLSHELRTPLNLIFSSLQTIELIEKDLLKKNNRLKNYIEIINQNSKRLLKLVNNLIDSTKFDCGYYEYNPQNDNIVHFIENISMSVAEFAKQNDITLIFDTDVEEKIMAFDLEKLERTMLNLLSNSIKYTNSPGKIEVLLKDCGETFNITVKDNGIGIPDDKLKIIFERFKQVESRLRKRSEGSGIGLSIVKDLINIQGGIIEVKSEVGVGSEFTIKLPVSILSNEEYLNKVDYNEVSNGMVTRMNIEFSDIYI</sequence>
<dbReference type="PRINTS" id="PR00344">
    <property type="entry name" value="BCTRLSENSOR"/>
</dbReference>
<dbReference type="PANTHER" id="PTHR43547">
    <property type="entry name" value="TWO-COMPONENT HISTIDINE KINASE"/>
    <property type="match status" value="1"/>
</dbReference>
<dbReference type="InterPro" id="IPR003594">
    <property type="entry name" value="HATPase_dom"/>
</dbReference>
<keyword evidence="3" id="KW-0597">Phosphoprotein</keyword>
<comment type="caution">
    <text evidence="9">The sequence shown here is derived from an EMBL/GenBank/DDBJ whole genome shotgun (WGS) entry which is preliminary data.</text>
</comment>
<keyword evidence="4" id="KW-0418">Kinase</keyword>
<gene>
    <name evidence="9" type="ORF">H6A19_08345</name>
</gene>
<feature type="domain" description="PAS" evidence="7">
    <location>
        <begin position="230"/>
        <end position="275"/>
    </location>
</feature>
<dbReference type="InterPro" id="IPR036890">
    <property type="entry name" value="HATPase_C_sf"/>
</dbReference>
<dbReference type="InterPro" id="IPR003661">
    <property type="entry name" value="HisK_dim/P_dom"/>
</dbReference>
<keyword evidence="4" id="KW-0808">Transferase</keyword>